<proteinExistence type="inferred from homology"/>
<dbReference type="GO" id="GO:0008236">
    <property type="term" value="F:serine-type peptidase activity"/>
    <property type="evidence" value="ECO:0007669"/>
    <property type="project" value="UniProtKB-KW"/>
</dbReference>
<organism evidence="8 9">
    <name type="scientific">Desulfoplanes formicivorans</name>
    <dbReference type="NCBI Taxonomy" id="1592317"/>
    <lineage>
        <taxon>Bacteria</taxon>
        <taxon>Pseudomonadati</taxon>
        <taxon>Thermodesulfobacteriota</taxon>
        <taxon>Desulfovibrionia</taxon>
        <taxon>Desulfovibrionales</taxon>
        <taxon>Desulfoplanaceae</taxon>
        <taxon>Desulfoplanes</taxon>
    </lineage>
</organism>
<keyword evidence="6" id="KW-0732">Signal</keyword>
<dbReference type="FunFam" id="2.30.42.10:FF:000063">
    <property type="entry name" value="Peptidase, S41 family"/>
    <property type="match status" value="1"/>
</dbReference>
<comment type="caution">
    <text evidence="8">The sequence shown here is derived from an EMBL/GenBank/DDBJ whole genome shotgun (WGS) entry which is preliminary data.</text>
</comment>
<dbReference type="FunFam" id="3.90.226.10:FF:000029">
    <property type="entry name" value="Peptidase, S41 family"/>
    <property type="match status" value="1"/>
</dbReference>
<dbReference type="SMART" id="SM00228">
    <property type="entry name" value="PDZ"/>
    <property type="match status" value="1"/>
</dbReference>
<name>A0A194ALN0_9BACT</name>
<evidence type="ECO:0000256" key="6">
    <source>
        <dbReference type="SAM" id="SignalP"/>
    </source>
</evidence>
<keyword evidence="3 5" id="KW-0378">Hydrolase</keyword>
<dbReference type="NCBIfam" id="TIGR00225">
    <property type="entry name" value="prc"/>
    <property type="match status" value="1"/>
</dbReference>
<dbReference type="EMBL" id="BDFE01000022">
    <property type="protein sequence ID" value="GAU09931.1"/>
    <property type="molecule type" value="Genomic_DNA"/>
</dbReference>
<evidence type="ECO:0000313" key="9">
    <source>
        <dbReference type="Proteomes" id="UP000095200"/>
    </source>
</evidence>
<dbReference type="InterPro" id="IPR055210">
    <property type="entry name" value="CtpA/B_N"/>
</dbReference>
<comment type="similarity">
    <text evidence="1 5">Belongs to the peptidase S41A family.</text>
</comment>
<reference evidence="9" key="1">
    <citation type="submission" date="2016-06" db="EMBL/GenBank/DDBJ databases">
        <title>Draft genome sequence of Desulfoplanes formicivorans strain Pf12B.</title>
        <authorList>
            <person name="Watanabe M."/>
            <person name="Kojima H."/>
            <person name="Fukui M."/>
        </authorList>
    </citation>
    <scope>NUCLEOTIDE SEQUENCE [LARGE SCALE GENOMIC DNA]</scope>
    <source>
        <strain evidence="9">Pf12B</strain>
    </source>
</reference>
<evidence type="ECO:0000313" key="8">
    <source>
        <dbReference type="EMBL" id="GAU09931.1"/>
    </source>
</evidence>
<dbReference type="STRING" id="1592317.DPF_2667"/>
<evidence type="ECO:0000256" key="4">
    <source>
        <dbReference type="ARBA" id="ARBA00022825"/>
    </source>
</evidence>
<dbReference type="SMART" id="SM00245">
    <property type="entry name" value="TSPc"/>
    <property type="match status" value="1"/>
</dbReference>
<dbReference type="FunFam" id="3.30.750.44:FF:000001">
    <property type="entry name" value="S41 family peptidase"/>
    <property type="match status" value="1"/>
</dbReference>
<feature type="signal peptide" evidence="6">
    <location>
        <begin position="1"/>
        <end position="25"/>
    </location>
</feature>
<dbReference type="GO" id="GO:0030288">
    <property type="term" value="C:outer membrane-bounded periplasmic space"/>
    <property type="evidence" value="ECO:0007669"/>
    <property type="project" value="TreeGrafter"/>
</dbReference>
<evidence type="ECO:0000256" key="5">
    <source>
        <dbReference type="RuleBase" id="RU004404"/>
    </source>
</evidence>
<dbReference type="Pfam" id="PF22694">
    <property type="entry name" value="CtpB_N-like"/>
    <property type="match status" value="1"/>
</dbReference>
<sequence length="435" mass="47912">MRLSHMVGTALLLGTLLVTSGSSLAESDPYESLRRFSQVLDMVEENYVNKIDRNALINGAIEGMLQELDPHSTYMSKEDFEVTQQDLSGKFGGIGIQIGIKEKRLTVIAPIEDTPAYKAGLKAGDIIFEIDGESALDITLMEAVNRIRGPKGTPVTLTILHKDSSRPEKVKIIRGIIPAISVKTQELAPGYLYLRLTDFKANTVQDMRKALNNYTRNHELRGLIMDLRSNPGGILSQAVDVADVFLSKGLIVYTQGRDADSRREFMAHDQRSDITCPMVVLINSGSASASEIVAGALQDQKRALIMGEKSFGKGSVQTIIPMADGSGIKLTIALYYTPNGRSIQAEGIVPDIEYAFVPSQAADEDQELLEFREEDFARHLENPNGRKNGSSTTDHAVLQEQDKQKAKAMLARDNQLRLALEFVKQLPRISQIHGE</sequence>
<dbReference type="SUPFAM" id="SSF50156">
    <property type="entry name" value="PDZ domain-like"/>
    <property type="match status" value="1"/>
</dbReference>
<evidence type="ECO:0000256" key="1">
    <source>
        <dbReference type="ARBA" id="ARBA00009179"/>
    </source>
</evidence>
<dbReference type="GO" id="GO:0004175">
    <property type="term" value="F:endopeptidase activity"/>
    <property type="evidence" value="ECO:0007669"/>
    <property type="project" value="TreeGrafter"/>
</dbReference>
<protein>
    <submittedName>
        <fullName evidence="8">Peptidase S41</fullName>
    </submittedName>
</protein>
<feature type="domain" description="PDZ" evidence="7">
    <location>
        <begin position="81"/>
        <end position="148"/>
    </location>
</feature>
<keyword evidence="9" id="KW-1185">Reference proteome</keyword>
<dbReference type="InterPro" id="IPR029045">
    <property type="entry name" value="ClpP/crotonase-like_dom_sf"/>
</dbReference>
<dbReference type="InterPro" id="IPR036034">
    <property type="entry name" value="PDZ_sf"/>
</dbReference>
<dbReference type="GO" id="GO:0007165">
    <property type="term" value="P:signal transduction"/>
    <property type="evidence" value="ECO:0007669"/>
    <property type="project" value="TreeGrafter"/>
</dbReference>
<dbReference type="InterPro" id="IPR004447">
    <property type="entry name" value="Peptidase_S41A"/>
</dbReference>
<accession>A0A194ALN0</accession>
<dbReference type="Gene3D" id="2.30.42.10">
    <property type="match status" value="1"/>
</dbReference>
<evidence type="ECO:0000256" key="3">
    <source>
        <dbReference type="ARBA" id="ARBA00022801"/>
    </source>
</evidence>
<dbReference type="RefSeq" id="WP_069860193.1">
    <property type="nucleotide sequence ID" value="NZ_BDFE01000022.1"/>
</dbReference>
<dbReference type="Gene3D" id="3.90.226.10">
    <property type="entry name" value="2-enoyl-CoA Hydratase, Chain A, domain 1"/>
    <property type="match status" value="1"/>
</dbReference>
<dbReference type="Proteomes" id="UP000095200">
    <property type="component" value="Unassembled WGS sequence"/>
</dbReference>
<keyword evidence="4 5" id="KW-0720">Serine protease</keyword>
<dbReference type="Pfam" id="PF03572">
    <property type="entry name" value="Peptidase_S41"/>
    <property type="match status" value="1"/>
</dbReference>
<dbReference type="Gene3D" id="3.30.750.44">
    <property type="match status" value="1"/>
</dbReference>
<keyword evidence="2 5" id="KW-0645">Protease</keyword>
<dbReference type="OrthoDB" id="9812068at2"/>
<evidence type="ECO:0000256" key="2">
    <source>
        <dbReference type="ARBA" id="ARBA00022670"/>
    </source>
</evidence>
<dbReference type="CDD" id="cd07560">
    <property type="entry name" value="Peptidase_S41_CPP"/>
    <property type="match status" value="1"/>
</dbReference>
<gene>
    <name evidence="8" type="ORF">DPF_2667</name>
</gene>
<dbReference type="Pfam" id="PF00595">
    <property type="entry name" value="PDZ"/>
    <property type="match status" value="1"/>
</dbReference>
<dbReference type="PANTHER" id="PTHR32060">
    <property type="entry name" value="TAIL-SPECIFIC PROTEASE"/>
    <property type="match status" value="1"/>
</dbReference>
<dbReference type="AlphaFoldDB" id="A0A194ALN0"/>
<dbReference type="InterPro" id="IPR001478">
    <property type="entry name" value="PDZ"/>
</dbReference>
<dbReference type="CDD" id="cd06782">
    <property type="entry name" value="cpPDZ_CPP-like"/>
    <property type="match status" value="1"/>
</dbReference>
<dbReference type="PANTHER" id="PTHR32060:SF30">
    <property type="entry name" value="CARBOXY-TERMINAL PROCESSING PROTEASE CTPA"/>
    <property type="match status" value="1"/>
</dbReference>
<dbReference type="SUPFAM" id="SSF52096">
    <property type="entry name" value="ClpP/crotonase"/>
    <property type="match status" value="1"/>
</dbReference>
<dbReference type="GO" id="GO:0006508">
    <property type="term" value="P:proteolysis"/>
    <property type="evidence" value="ECO:0007669"/>
    <property type="project" value="UniProtKB-KW"/>
</dbReference>
<dbReference type="InterPro" id="IPR005151">
    <property type="entry name" value="Tail-specific_protease"/>
</dbReference>
<feature type="chain" id="PRO_5008262416" evidence="6">
    <location>
        <begin position="26"/>
        <end position="435"/>
    </location>
</feature>
<evidence type="ECO:0000259" key="7">
    <source>
        <dbReference type="PROSITE" id="PS50106"/>
    </source>
</evidence>
<dbReference type="PROSITE" id="PS50106">
    <property type="entry name" value="PDZ"/>
    <property type="match status" value="1"/>
</dbReference>